<evidence type="ECO:0000256" key="1">
    <source>
        <dbReference type="SAM" id="Coils"/>
    </source>
</evidence>
<evidence type="ECO:0000313" key="4">
    <source>
        <dbReference type="Proteomes" id="UP000243579"/>
    </source>
</evidence>
<feature type="coiled-coil region" evidence="1">
    <location>
        <begin position="225"/>
        <end position="252"/>
    </location>
</feature>
<comment type="caution">
    <text evidence="3">The sequence shown here is derived from an EMBL/GenBank/DDBJ whole genome shotgun (WGS) entry which is preliminary data.</text>
</comment>
<keyword evidence="1" id="KW-0175">Coiled coil</keyword>
<dbReference type="AlphaFoldDB" id="A0A1V9YK95"/>
<keyword evidence="4" id="KW-1185">Reference proteome</keyword>
<feature type="region of interest" description="Disordered" evidence="2">
    <location>
        <begin position="99"/>
        <end position="129"/>
    </location>
</feature>
<accession>A0A1V9YK95</accession>
<sequence>MTSRTRSLAGRAAALEAANAVASMRGLQAAMDADDVLASVRHRETTLTEENEGDDDDITALVTDTAPQEPLKEVVSWRDAVSPRRSSQANWRETIEGLSPRRQSRAMGLERSPFSRPGGRSLSSNPGNDHAEAVADLQAAISKLLASNQATESAITKMVEQMNKMQEDQKGLGRKAVQTTALLEKQKLIQASHEAKYLEAEAELTSKTYALDEARRSETKAAQAAKAIEIRLERALADVEKVKKELHDERAAKGGPAVPRADHDKVLRDVKRTEKQKVHDLIYHMFSHTHVQAELLTAYKKQAKLIDVLKRQKIHLEAAKELLFTEDEFAKTVDLGNL</sequence>
<evidence type="ECO:0000313" key="3">
    <source>
        <dbReference type="EMBL" id="OQR86140.1"/>
    </source>
</evidence>
<dbReference type="OrthoDB" id="269872at2759"/>
<organism evidence="3 4">
    <name type="scientific">Achlya hypogyna</name>
    <name type="common">Oomycete</name>
    <name type="synonym">Protoachlya hypogyna</name>
    <dbReference type="NCBI Taxonomy" id="1202772"/>
    <lineage>
        <taxon>Eukaryota</taxon>
        <taxon>Sar</taxon>
        <taxon>Stramenopiles</taxon>
        <taxon>Oomycota</taxon>
        <taxon>Saprolegniomycetes</taxon>
        <taxon>Saprolegniales</taxon>
        <taxon>Achlyaceae</taxon>
        <taxon>Achlya</taxon>
    </lineage>
</organism>
<dbReference type="PANTHER" id="PTHR23313:SF0">
    <property type="entry name" value="TESTIS-EXPRESSED PROTEIN 9"/>
    <property type="match status" value="1"/>
</dbReference>
<protein>
    <submittedName>
        <fullName evidence="3">Uncharacterized protein</fullName>
    </submittedName>
</protein>
<dbReference type="Proteomes" id="UP000243579">
    <property type="component" value="Unassembled WGS sequence"/>
</dbReference>
<gene>
    <name evidence="3" type="ORF">ACHHYP_10947</name>
</gene>
<dbReference type="EMBL" id="JNBR01001528">
    <property type="protein sequence ID" value="OQR86140.1"/>
    <property type="molecule type" value="Genomic_DNA"/>
</dbReference>
<dbReference type="PANTHER" id="PTHR23313">
    <property type="entry name" value="TSEC1-RELATED"/>
    <property type="match status" value="1"/>
</dbReference>
<reference evidence="3 4" key="1">
    <citation type="journal article" date="2014" name="Genome Biol. Evol.">
        <title>The secreted proteins of Achlya hypogyna and Thraustotheca clavata identify the ancestral oomycete secretome and reveal gene acquisitions by horizontal gene transfer.</title>
        <authorList>
            <person name="Misner I."/>
            <person name="Blouin N."/>
            <person name="Leonard G."/>
            <person name="Richards T.A."/>
            <person name="Lane C.E."/>
        </authorList>
    </citation>
    <scope>NUCLEOTIDE SEQUENCE [LARGE SCALE GENOMIC DNA]</scope>
    <source>
        <strain evidence="3 4">ATCC 48635</strain>
    </source>
</reference>
<name>A0A1V9YK95_ACHHY</name>
<proteinExistence type="predicted"/>
<evidence type="ECO:0000256" key="2">
    <source>
        <dbReference type="SAM" id="MobiDB-lite"/>
    </source>
</evidence>